<gene>
    <name evidence="2" type="ordered locus">Desca_2206</name>
</gene>
<dbReference type="EMBL" id="CP002736">
    <property type="protein sequence ID" value="AEF95045.1"/>
    <property type="molecule type" value="Genomic_DNA"/>
</dbReference>
<dbReference type="eggNOG" id="ENOG5032BWY">
    <property type="taxonomic scope" value="Bacteria"/>
</dbReference>
<dbReference type="Proteomes" id="UP000009226">
    <property type="component" value="Chromosome"/>
</dbReference>
<feature type="region of interest" description="Disordered" evidence="1">
    <location>
        <begin position="156"/>
        <end position="176"/>
    </location>
</feature>
<feature type="region of interest" description="Disordered" evidence="1">
    <location>
        <begin position="107"/>
        <end position="131"/>
    </location>
</feature>
<dbReference type="Gene3D" id="1.10.10.10">
    <property type="entry name" value="Winged helix-like DNA-binding domain superfamily/Winged helix DNA-binding domain"/>
    <property type="match status" value="1"/>
</dbReference>
<feature type="compositionally biased region" description="Basic and acidic residues" evidence="1">
    <location>
        <begin position="164"/>
        <end position="176"/>
    </location>
</feature>
<dbReference type="SUPFAM" id="SSF46785">
    <property type="entry name" value="Winged helix' DNA-binding domain"/>
    <property type="match status" value="1"/>
</dbReference>
<sequence length="287" mass="32170">MTNTIRRRETGFFMGDNAIFDRHDLSVYEKIVYLYLCRRADSESRAWPSYARIAQDCGISRDTAIRAVAKLVEKELLEKNARKNPNNGNMASNEYILLPVSVFSPQNPDPRKRDCDNNHGSGYEQPGVVADSDQGSGCERLGVVASSDCNNTHINNTHLTTTTDPKDIPKIRTPDKKSVVVQKPPVNERAIEICWQAAVEAKGVDLDRRFIAKNLARYADRGGVEYFLEKVEILRQTTVIKTVEGFLTDALAEDWKPGQKGNTSGTAEVTRAQADEKKKLLMRAMYS</sequence>
<dbReference type="AlphaFoldDB" id="F6B2T7"/>
<dbReference type="InterPro" id="IPR036388">
    <property type="entry name" value="WH-like_DNA-bd_sf"/>
</dbReference>
<evidence type="ECO:0008006" key="4">
    <source>
        <dbReference type="Google" id="ProtNLM"/>
    </source>
</evidence>
<organism evidence="2 3">
    <name type="scientific">Desulfotomaculum nigrificans (strain DSM 14880 / VKM B-2319 / CO-1-SRB)</name>
    <name type="common">Desulfotomaculum carboxydivorans</name>
    <dbReference type="NCBI Taxonomy" id="868595"/>
    <lineage>
        <taxon>Bacteria</taxon>
        <taxon>Bacillati</taxon>
        <taxon>Bacillota</taxon>
        <taxon>Clostridia</taxon>
        <taxon>Eubacteriales</taxon>
        <taxon>Desulfotomaculaceae</taxon>
        <taxon>Desulfotomaculum</taxon>
    </lineage>
</organism>
<dbReference type="HOGENOM" id="CLU_968830_0_0_9"/>
<accession>F6B2T7</accession>
<evidence type="ECO:0000313" key="3">
    <source>
        <dbReference type="Proteomes" id="UP000009226"/>
    </source>
</evidence>
<evidence type="ECO:0000313" key="2">
    <source>
        <dbReference type="EMBL" id="AEF95045.1"/>
    </source>
</evidence>
<protein>
    <recommendedName>
        <fullName evidence="4">Helix-turn-helix domain-containing protein</fullName>
    </recommendedName>
</protein>
<name>F6B2T7_DESCC</name>
<keyword evidence="3" id="KW-1185">Reference proteome</keyword>
<dbReference type="InterPro" id="IPR036390">
    <property type="entry name" value="WH_DNA-bd_sf"/>
</dbReference>
<reference evidence="2" key="1">
    <citation type="submission" date="2011-05" db="EMBL/GenBank/DDBJ databases">
        <title>Complete sequence of Desulfotomaculum carboxydivorans CO-1-SRB.</title>
        <authorList>
            <consortium name="US DOE Joint Genome Institute"/>
            <person name="Lucas S."/>
            <person name="Han J."/>
            <person name="Lapidus A."/>
            <person name="Cheng J.-F."/>
            <person name="Goodwin L."/>
            <person name="Pitluck S."/>
            <person name="Peters L."/>
            <person name="Mikhailova N."/>
            <person name="Lu M."/>
            <person name="Han C."/>
            <person name="Tapia R."/>
            <person name="Land M."/>
            <person name="Hauser L."/>
            <person name="Kyrpides N."/>
            <person name="Ivanova N."/>
            <person name="Pagani I."/>
            <person name="Stams A."/>
            <person name="Plugge C."/>
            <person name="Muyzer G."/>
            <person name="Kuever J."/>
            <person name="Parshina S."/>
            <person name="Ivanova A."/>
            <person name="Nazina T."/>
            <person name="Woyke T."/>
        </authorList>
    </citation>
    <scope>NUCLEOTIDE SEQUENCE [LARGE SCALE GENOMIC DNA]</scope>
    <source>
        <strain evidence="2">CO-1-SRB</strain>
    </source>
</reference>
<dbReference type="RefSeq" id="WP_013810616.1">
    <property type="nucleotide sequence ID" value="NC_015565.1"/>
</dbReference>
<dbReference type="STRING" id="868595.Desca_2206"/>
<dbReference type="Pfam" id="PF13730">
    <property type="entry name" value="HTH_36"/>
    <property type="match status" value="1"/>
</dbReference>
<proteinExistence type="predicted"/>
<evidence type="ECO:0000256" key="1">
    <source>
        <dbReference type="SAM" id="MobiDB-lite"/>
    </source>
</evidence>
<dbReference type="KEGG" id="dca:Desca_2206"/>